<feature type="compositionally biased region" description="Basic and acidic residues" evidence="5">
    <location>
        <begin position="186"/>
        <end position="199"/>
    </location>
</feature>
<comment type="caution">
    <text evidence="8">The sequence shown here is derived from an EMBL/GenBank/DDBJ whole genome shotgun (WGS) entry which is preliminary data.</text>
</comment>
<gene>
    <name evidence="8" type="ORF">B0I35DRAFT_427519</name>
</gene>
<keyword evidence="9" id="KW-1185">Reference proteome</keyword>
<dbReference type="AlphaFoldDB" id="A0A8K0SS79"/>
<dbReference type="InterPro" id="IPR050307">
    <property type="entry name" value="Sterol_Desaturase_Related"/>
</dbReference>
<dbReference type="InterPro" id="IPR006694">
    <property type="entry name" value="Fatty_acid_hydroxylase"/>
</dbReference>
<keyword evidence="3 6" id="KW-1133">Transmembrane helix</keyword>
<evidence type="ECO:0000256" key="4">
    <source>
        <dbReference type="ARBA" id="ARBA00023136"/>
    </source>
</evidence>
<dbReference type="OrthoDB" id="6354873at2759"/>
<feature type="region of interest" description="Disordered" evidence="5">
    <location>
        <begin position="173"/>
        <end position="199"/>
    </location>
</feature>
<reference evidence="8" key="1">
    <citation type="journal article" date="2021" name="Nat. Commun.">
        <title>Genetic determinants of endophytism in the Arabidopsis root mycobiome.</title>
        <authorList>
            <person name="Mesny F."/>
            <person name="Miyauchi S."/>
            <person name="Thiergart T."/>
            <person name="Pickel B."/>
            <person name="Atanasova L."/>
            <person name="Karlsson M."/>
            <person name="Huettel B."/>
            <person name="Barry K.W."/>
            <person name="Haridas S."/>
            <person name="Chen C."/>
            <person name="Bauer D."/>
            <person name="Andreopoulos W."/>
            <person name="Pangilinan J."/>
            <person name="LaButti K."/>
            <person name="Riley R."/>
            <person name="Lipzen A."/>
            <person name="Clum A."/>
            <person name="Drula E."/>
            <person name="Henrissat B."/>
            <person name="Kohler A."/>
            <person name="Grigoriev I.V."/>
            <person name="Martin F.M."/>
            <person name="Hacquard S."/>
        </authorList>
    </citation>
    <scope>NUCLEOTIDE SEQUENCE</scope>
    <source>
        <strain evidence="8">MPI-CAGE-CH-0235</strain>
    </source>
</reference>
<feature type="transmembrane region" description="Helical" evidence="6">
    <location>
        <begin position="31"/>
        <end position="51"/>
    </location>
</feature>
<evidence type="ECO:0000256" key="6">
    <source>
        <dbReference type="SAM" id="Phobius"/>
    </source>
</evidence>
<comment type="subcellular location">
    <subcellularLocation>
        <location evidence="1">Membrane</location>
    </subcellularLocation>
</comment>
<dbReference type="GO" id="GO:0016020">
    <property type="term" value="C:membrane"/>
    <property type="evidence" value="ECO:0007669"/>
    <property type="project" value="UniProtKB-SubCell"/>
</dbReference>
<evidence type="ECO:0000259" key="7">
    <source>
        <dbReference type="Pfam" id="PF04116"/>
    </source>
</evidence>
<dbReference type="EMBL" id="JAGPNK010000005">
    <property type="protein sequence ID" value="KAH7320640.1"/>
    <property type="molecule type" value="Genomic_DNA"/>
</dbReference>
<evidence type="ECO:0000256" key="3">
    <source>
        <dbReference type="ARBA" id="ARBA00022989"/>
    </source>
</evidence>
<evidence type="ECO:0000256" key="2">
    <source>
        <dbReference type="ARBA" id="ARBA00022692"/>
    </source>
</evidence>
<evidence type="ECO:0000313" key="8">
    <source>
        <dbReference type="EMBL" id="KAH7320640.1"/>
    </source>
</evidence>
<keyword evidence="2 6" id="KW-0812">Transmembrane</keyword>
<name>A0A8K0SS79_9HYPO</name>
<dbReference type="PANTHER" id="PTHR11863">
    <property type="entry name" value="STEROL DESATURASE"/>
    <property type="match status" value="1"/>
</dbReference>
<feature type="domain" description="Fatty acid hydroxylase" evidence="7">
    <location>
        <begin position="36"/>
        <end position="162"/>
    </location>
</feature>
<accession>A0A8K0SS79</accession>
<dbReference type="GO" id="GO:0005506">
    <property type="term" value="F:iron ion binding"/>
    <property type="evidence" value="ECO:0007669"/>
    <property type="project" value="InterPro"/>
</dbReference>
<evidence type="ECO:0000256" key="5">
    <source>
        <dbReference type="SAM" id="MobiDB-lite"/>
    </source>
</evidence>
<organism evidence="8 9">
    <name type="scientific">Stachybotrys elegans</name>
    <dbReference type="NCBI Taxonomy" id="80388"/>
    <lineage>
        <taxon>Eukaryota</taxon>
        <taxon>Fungi</taxon>
        <taxon>Dikarya</taxon>
        <taxon>Ascomycota</taxon>
        <taxon>Pezizomycotina</taxon>
        <taxon>Sordariomycetes</taxon>
        <taxon>Hypocreomycetidae</taxon>
        <taxon>Hypocreales</taxon>
        <taxon>Stachybotryaceae</taxon>
        <taxon>Stachybotrys</taxon>
    </lineage>
</organism>
<dbReference type="Pfam" id="PF04116">
    <property type="entry name" value="FA_hydroxylase"/>
    <property type="match status" value="1"/>
</dbReference>
<keyword evidence="4 6" id="KW-0472">Membrane</keyword>
<dbReference type="GO" id="GO:0008610">
    <property type="term" value="P:lipid biosynthetic process"/>
    <property type="evidence" value="ECO:0007669"/>
    <property type="project" value="InterPro"/>
</dbReference>
<protein>
    <submittedName>
        <fullName evidence="8">C-5 sterol desaturase</fullName>
    </submittedName>
</protein>
<evidence type="ECO:0000313" key="9">
    <source>
        <dbReference type="Proteomes" id="UP000813444"/>
    </source>
</evidence>
<evidence type="ECO:0000256" key="1">
    <source>
        <dbReference type="ARBA" id="ARBA00004370"/>
    </source>
</evidence>
<dbReference type="GO" id="GO:0016491">
    <property type="term" value="F:oxidoreductase activity"/>
    <property type="evidence" value="ECO:0007669"/>
    <property type="project" value="InterPro"/>
</dbReference>
<dbReference type="Proteomes" id="UP000813444">
    <property type="component" value="Unassembled WGS sequence"/>
</dbReference>
<sequence length="213" mass="25195">MSLLTVPFFLLEVRGYSKLYDHTSEGPGPWYNWAQFLFFFAFTDFGVYWIHRGLHHPRIYKHLHKAHHKWIMPTPYAAIAFHPVDGWAQSVPYHLFPLFFPMQKWAYVAAFFFVQIWTIMIHDGEYVANNPIINGSACHSVHHFAFNYNYGQYFTLWDRIGGSYRKPGEELFNKDSKMSSSTWSKQTKEADSMMKDIEGKDDRVYLTEDKKTQ</sequence>
<proteinExistence type="predicted"/>